<feature type="compositionally biased region" description="Basic and acidic residues" evidence="1">
    <location>
        <begin position="508"/>
        <end position="520"/>
    </location>
</feature>
<dbReference type="AlphaFoldDB" id="A0A840I8H0"/>
<dbReference type="GO" id="GO:0015074">
    <property type="term" value="P:DNA integration"/>
    <property type="evidence" value="ECO:0007669"/>
    <property type="project" value="InterPro"/>
</dbReference>
<dbReference type="InterPro" id="IPR001584">
    <property type="entry name" value="Integrase_cat-core"/>
</dbReference>
<dbReference type="PANTHER" id="PTHR35004">
    <property type="entry name" value="TRANSPOSASE RV3428C-RELATED"/>
    <property type="match status" value="1"/>
</dbReference>
<accession>A0A840I8H0</accession>
<feature type="compositionally biased region" description="Basic residues" evidence="1">
    <location>
        <begin position="521"/>
        <end position="532"/>
    </location>
</feature>
<organism evidence="3 4">
    <name type="scientific">Parvularcula dongshanensis</name>
    <dbReference type="NCBI Taxonomy" id="1173995"/>
    <lineage>
        <taxon>Bacteria</taxon>
        <taxon>Pseudomonadati</taxon>
        <taxon>Pseudomonadota</taxon>
        <taxon>Alphaproteobacteria</taxon>
        <taxon>Parvularculales</taxon>
        <taxon>Parvularculaceae</taxon>
        <taxon>Parvularcula</taxon>
    </lineage>
</organism>
<keyword evidence="4" id="KW-1185">Reference proteome</keyword>
<dbReference type="InterPro" id="IPR047797">
    <property type="entry name" value="ISNCY_transpos"/>
</dbReference>
<dbReference type="SUPFAM" id="SSF46689">
    <property type="entry name" value="Homeodomain-like"/>
    <property type="match status" value="1"/>
</dbReference>
<comment type="caution">
    <text evidence="3">The sequence shown here is derived from an EMBL/GenBank/DDBJ whole genome shotgun (WGS) entry which is preliminary data.</text>
</comment>
<proteinExistence type="predicted"/>
<name>A0A840I8H0_9PROT</name>
<evidence type="ECO:0000256" key="1">
    <source>
        <dbReference type="SAM" id="MobiDB-lite"/>
    </source>
</evidence>
<feature type="compositionally biased region" description="Polar residues" evidence="1">
    <location>
        <begin position="424"/>
        <end position="438"/>
    </location>
</feature>
<reference evidence="3 4" key="1">
    <citation type="submission" date="2020-08" db="EMBL/GenBank/DDBJ databases">
        <title>Genomic Encyclopedia of Type Strains, Phase IV (KMG-IV): sequencing the most valuable type-strain genomes for metagenomic binning, comparative biology and taxonomic classification.</title>
        <authorList>
            <person name="Goeker M."/>
        </authorList>
    </citation>
    <scope>NUCLEOTIDE SEQUENCE [LARGE SCALE GENOMIC DNA]</scope>
    <source>
        <strain evidence="3 4">DSM 102850</strain>
    </source>
</reference>
<evidence type="ECO:0000313" key="4">
    <source>
        <dbReference type="Proteomes" id="UP000563524"/>
    </source>
</evidence>
<dbReference type="InterPro" id="IPR012337">
    <property type="entry name" value="RNaseH-like_sf"/>
</dbReference>
<dbReference type="PROSITE" id="PS50994">
    <property type="entry name" value="INTEGRASE"/>
    <property type="match status" value="1"/>
</dbReference>
<dbReference type="GO" id="GO:0003676">
    <property type="term" value="F:nucleic acid binding"/>
    <property type="evidence" value="ECO:0007669"/>
    <property type="project" value="InterPro"/>
</dbReference>
<feature type="domain" description="Integrase catalytic" evidence="2">
    <location>
        <begin position="128"/>
        <end position="318"/>
    </location>
</feature>
<dbReference type="PANTHER" id="PTHR35004:SF7">
    <property type="entry name" value="INTEGRASE PROTEIN"/>
    <property type="match status" value="1"/>
</dbReference>
<protein>
    <submittedName>
        <fullName evidence="3">Transposase</fullName>
    </submittedName>
</protein>
<dbReference type="Gene3D" id="3.30.420.10">
    <property type="entry name" value="Ribonuclease H-like superfamily/Ribonuclease H"/>
    <property type="match status" value="1"/>
</dbReference>
<dbReference type="InterPro" id="IPR036397">
    <property type="entry name" value="RNaseH_sf"/>
</dbReference>
<gene>
    <name evidence="3" type="ORF">GGQ59_002800</name>
</gene>
<dbReference type="Pfam" id="PF13551">
    <property type="entry name" value="HTH_29"/>
    <property type="match status" value="1"/>
</dbReference>
<dbReference type="SUPFAM" id="SSF53098">
    <property type="entry name" value="Ribonuclease H-like"/>
    <property type="match status" value="1"/>
</dbReference>
<dbReference type="InterPro" id="IPR009057">
    <property type="entry name" value="Homeodomain-like_sf"/>
</dbReference>
<sequence length="532" mass="59849">MGLVIMSERELKRIETIGQMQAGRLKPADAASILGVSERTVFRIAAKLKTHGAASFGHGLRGRPSNRKLDDDKREYILGLVRRQYDDFGPTLAAEMLADRDGVTVSKETLRKWMIAEGMWTTRKARRRIHQPRLRRERVGELVQIDGSPHRWFEDRGPSCSLIVFVDDATSRLLHLHFCESESTASYFDATEAYLTTHGRPLAFYSDKHTVFRLGRKSQKSGHGMTQFGRAMSELSIEIICADTPQAKGRVERANRTLQDRLVKLLRLEGIDDMQAGNAYAKTFVTAYNDRFAKPPAKSDDLHRPLAQPPYRLREVLCVKSQRRVTKDITLRHDNTLVILERNEVSDGLPGKWVDVHDYADGRIEVRWKGASLPFKQFDKRQGRTLHTSITENKHLTAAVERIKAQRDNMPAPATYRPSAKNGYVSNGRRQGHANGTSILKLKQAKRQREAEAAATAAPSEPSLSAVEQARQILNARSKPAQTTPDAAASENVLLEPLEPAPPTAKQRPREARLARSAERRAKHKSFGRPGR</sequence>
<dbReference type="EMBL" id="JACHOB010000007">
    <property type="protein sequence ID" value="MBB4660250.1"/>
    <property type="molecule type" value="Genomic_DNA"/>
</dbReference>
<dbReference type="Proteomes" id="UP000563524">
    <property type="component" value="Unassembled WGS sequence"/>
</dbReference>
<dbReference type="NCBIfam" id="NF033594">
    <property type="entry name" value="transpos_ISNCY_2"/>
    <property type="match status" value="1"/>
</dbReference>
<evidence type="ECO:0000313" key="3">
    <source>
        <dbReference type="EMBL" id="MBB4660250.1"/>
    </source>
</evidence>
<evidence type="ECO:0000259" key="2">
    <source>
        <dbReference type="PROSITE" id="PS50994"/>
    </source>
</evidence>
<feature type="region of interest" description="Disordered" evidence="1">
    <location>
        <begin position="406"/>
        <end position="532"/>
    </location>
</feature>